<reference evidence="1" key="1">
    <citation type="submission" date="2018-05" db="EMBL/GenBank/DDBJ databases">
        <authorList>
            <person name="Lanie J.A."/>
            <person name="Ng W.-L."/>
            <person name="Kazmierczak K.M."/>
            <person name="Andrzejewski T.M."/>
            <person name="Davidsen T.M."/>
            <person name="Wayne K.J."/>
            <person name="Tettelin H."/>
            <person name="Glass J.I."/>
            <person name="Rusch D."/>
            <person name="Podicherti R."/>
            <person name="Tsui H.-C.T."/>
            <person name="Winkler M.E."/>
        </authorList>
    </citation>
    <scope>NUCLEOTIDE SEQUENCE</scope>
</reference>
<evidence type="ECO:0000313" key="1">
    <source>
        <dbReference type="EMBL" id="SVE00262.1"/>
    </source>
</evidence>
<accession>A0A382ZXR2</accession>
<proteinExistence type="predicted"/>
<feature type="non-terminal residue" evidence="1">
    <location>
        <position position="156"/>
    </location>
</feature>
<name>A0A382ZXR2_9ZZZZ</name>
<dbReference type="AlphaFoldDB" id="A0A382ZXR2"/>
<dbReference type="EMBL" id="UINC01187503">
    <property type="protein sequence ID" value="SVE00262.1"/>
    <property type="molecule type" value="Genomic_DNA"/>
</dbReference>
<dbReference type="Gene3D" id="3.40.50.11190">
    <property type="match status" value="1"/>
</dbReference>
<gene>
    <name evidence="1" type="ORF">METZ01_LOCUS453116</name>
</gene>
<organism evidence="1">
    <name type="scientific">marine metagenome</name>
    <dbReference type="NCBI Taxonomy" id="408172"/>
    <lineage>
        <taxon>unclassified sequences</taxon>
        <taxon>metagenomes</taxon>
        <taxon>ecological metagenomes</taxon>
    </lineage>
</organism>
<evidence type="ECO:0008006" key="2">
    <source>
        <dbReference type="Google" id="ProtNLM"/>
    </source>
</evidence>
<sequence>MKVLFRTDASPIIGTGHLVRCLTLAEELRCHGGDVSFICRTHDGHYCDLVEKHRFCLYKLTSQPATSSALNNNSYDSWLGVPWEIDAAETLNVVTKIAEPVDWLIVDHYAIDQRWERRLQSAVNSIFVIDDLANRQHQCDLLLDQNLTGSMKSKYT</sequence>
<protein>
    <recommendedName>
        <fullName evidence="2">UDP-2,4-diacetamido-2,4, 6-trideoxy-beta-L-altropyranose hydrolase</fullName>
    </recommendedName>
</protein>